<protein>
    <recommendedName>
        <fullName evidence="2">Endonuclease/exonuclease/phosphatase domain-containing protein</fullName>
    </recommendedName>
</protein>
<dbReference type="Gene3D" id="3.60.10.10">
    <property type="entry name" value="Endonuclease/exonuclease/phosphatase"/>
    <property type="match status" value="1"/>
</dbReference>
<dbReference type="RefSeq" id="WP_197551228.1">
    <property type="nucleotide sequence ID" value="NZ_CP063213.1"/>
</dbReference>
<gene>
    <name evidence="3" type="ORF">INS88_00380</name>
</gene>
<evidence type="ECO:0000313" key="3">
    <source>
        <dbReference type="EMBL" id="QOR45731.1"/>
    </source>
</evidence>
<feature type="transmembrane region" description="Helical" evidence="1">
    <location>
        <begin position="43"/>
        <end position="62"/>
    </location>
</feature>
<reference evidence="3 4" key="1">
    <citation type="submission" date="2020-10" db="EMBL/GenBank/DDBJ databases">
        <title>Trueperella pecoris sp. nov. isolated from bovine and porcine specimens.</title>
        <authorList>
            <person name="Schoenecker L."/>
            <person name="Schnydrig P."/>
            <person name="Brodard I."/>
            <person name="Thomann A."/>
            <person name="Hemphill A."/>
            <person name="Rodriguez-Campos S."/>
            <person name="Perreten V."/>
            <person name="Jores J."/>
            <person name="Kittl S."/>
        </authorList>
    </citation>
    <scope>NUCLEOTIDE SEQUENCE [LARGE SCALE GENOMIC DNA]</scope>
    <source>
        <strain evidence="3 4">15A0121</strain>
    </source>
</reference>
<dbReference type="InterPro" id="IPR036691">
    <property type="entry name" value="Endo/exonu/phosph_ase_sf"/>
</dbReference>
<name>A0A7M1QVA2_9ACTO</name>
<dbReference type="AlphaFoldDB" id="A0A7M1QVA2"/>
<proteinExistence type="predicted"/>
<dbReference type="GO" id="GO:0003824">
    <property type="term" value="F:catalytic activity"/>
    <property type="evidence" value="ECO:0007669"/>
    <property type="project" value="InterPro"/>
</dbReference>
<dbReference type="EMBL" id="CP063213">
    <property type="protein sequence ID" value="QOR45731.1"/>
    <property type="molecule type" value="Genomic_DNA"/>
</dbReference>
<dbReference type="SUPFAM" id="SSF56219">
    <property type="entry name" value="DNase I-like"/>
    <property type="match status" value="1"/>
</dbReference>
<keyword evidence="1" id="KW-0812">Transmembrane</keyword>
<accession>A0A7M1QVA2</accession>
<keyword evidence="1" id="KW-1133">Transmembrane helix</keyword>
<sequence>MKFVWAIVALAFVAAGAVTLRPDLLPGAEDWMLHTPMAHLISVRPWIALGFLGIALFLLIFSAIRAKMFGLGKIALATGVAYLVMAIFQGGTVYMRGVAAPTKLGPDHGVTAAGAGNGAVTVMAFNTLGGSIDAAEVARVAEVNGVDVMVLPETSTAEGADMVEKLAAQGLSFAQFDTGTDQYATDFESTVVLVSEALGEYRQVSPEGFPASTVVVTPADGKGPKIIGVHPVAPVRVGMEQWESDISAIYSACQAEGPFIIAGDFNSTIDHQLALGATCADGRIEAGSGGLGTWPAHLPALLGAPIDRVLHDGNNYRGVEAIEIESGTSDHRGIIVRLAPAGDRV</sequence>
<evidence type="ECO:0000256" key="1">
    <source>
        <dbReference type="SAM" id="Phobius"/>
    </source>
</evidence>
<dbReference type="InterPro" id="IPR005135">
    <property type="entry name" value="Endo/exonuclease/phosphatase"/>
</dbReference>
<dbReference type="Pfam" id="PF03372">
    <property type="entry name" value="Exo_endo_phos"/>
    <property type="match status" value="1"/>
</dbReference>
<keyword evidence="4" id="KW-1185">Reference proteome</keyword>
<feature type="domain" description="Endonuclease/exonuclease/phosphatase" evidence="2">
    <location>
        <begin position="123"/>
        <end position="331"/>
    </location>
</feature>
<dbReference type="Proteomes" id="UP000595053">
    <property type="component" value="Chromosome"/>
</dbReference>
<evidence type="ECO:0000259" key="2">
    <source>
        <dbReference type="Pfam" id="PF03372"/>
    </source>
</evidence>
<keyword evidence="1" id="KW-0472">Membrane</keyword>
<evidence type="ECO:0000313" key="4">
    <source>
        <dbReference type="Proteomes" id="UP000595053"/>
    </source>
</evidence>
<organism evidence="3 4">
    <name type="scientific">Trueperella pecoris</name>
    <dbReference type="NCBI Taxonomy" id="2733571"/>
    <lineage>
        <taxon>Bacteria</taxon>
        <taxon>Bacillati</taxon>
        <taxon>Actinomycetota</taxon>
        <taxon>Actinomycetes</taxon>
        <taxon>Actinomycetales</taxon>
        <taxon>Actinomycetaceae</taxon>
        <taxon>Trueperella</taxon>
    </lineage>
</organism>
<feature type="transmembrane region" description="Helical" evidence="1">
    <location>
        <begin position="74"/>
        <end position="95"/>
    </location>
</feature>